<gene>
    <name evidence="7" type="ordered locus">PACID_04150</name>
</gene>
<evidence type="ECO:0000313" key="8">
    <source>
        <dbReference type="Proteomes" id="UP000000214"/>
    </source>
</evidence>
<dbReference type="SUPFAM" id="SSF53383">
    <property type="entry name" value="PLP-dependent transferases"/>
    <property type="match status" value="1"/>
</dbReference>
<dbReference type="InterPro" id="IPR015424">
    <property type="entry name" value="PyrdxlP-dep_Trfase"/>
</dbReference>
<dbReference type="PROSITE" id="PS50949">
    <property type="entry name" value="HTH_GNTR"/>
    <property type="match status" value="1"/>
</dbReference>
<dbReference type="Proteomes" id="UP000000214">
    <property type="component" value="Chromosome"/>
</dbReference>
<dbReference type="PANTHER" id="PTHR46577">
    <property type="entry name" value="HTH-TYPE TRANSCRIPTIONAL REGULATORY PROTEIN GABR"/>
    <property type="match status" value="1"/>
</dbReference>
<dbReference type="AlphaFoldDB" id="K7S111"/>
<dbReference type="Gene3D" id="3.90.1150.10">
    <property type="entry name" value="Aspartate Aminotransferase, domain 1"/>
    <property type="match status" value="1"/>
</dbReference>
<dbReference type="GO" id="GO:0003677">
    <property type="term" value="F:DNA binding"/>
    <property type="evidence" value="ECO:0007669"/>
    <property type="project" value="UniProtKB-KW"/>
</dbReference>
<dbReference type="SMART" id="SM00345">
    <property type="entry name" value="HTH_GNTR"/>
    <property type="match status" value="1"/>
</dbReference>
<keyword evidence="3" id="KW-0805">Transcription regulation</keyword>
<evidence type="ECO:0000256" key="3">
    <source>
        <dbReference type="ARBA" id="ARBA00023015"/>
    </source>
</evidence>
<evidence type="ECO:0000313" key="7">
    <source>
        <dbReference type="EMBL" id="AFV88257.1"/>
    </source>
</evidence>
<evidence type="ECO:0000256" key="4">
    <source>
        <dbReference type="ARBA" id="ARBA00023125"/>
    </source>
</evidence>
<dbReference type="InterPro" id="IPR000524">
    <property type="entry name" value="Tscrpt_reg_HTH_GntR"/>
</dbReference>
<keyword evidence="2" id="KW-0663">Pyridoxal phosphate</keyword>
<dbReference type="Gene3D" id="1.10.10.10">
    <property type="entry name" value="Winged helix-like DNA-binding domain superfamily/Winged helix DNA-binding domain"/>
    <property type="match status" value="1"/>
</dbReference>
<dbReference type="InterPro" id="IPR036388">
    <property type="entry name" value="WH-like_DNA-bd_sf"/>
</dbReference>
<dbReference type="PANTHER" id="PTHR46577:SF1">
    <property type="entry name" value="HTH-TYPE TRANSCRIPTIONAL REGULATORY PROTEIN GABR"/>
    <property type="match status" value="1"/>
</dbReference>
<keyword evidence="4" id="KW-0238">DNA-binding</keyword>
<dbReference type="Pfam" id="PF00155">
    <property type="entry name" value="Aminotran_1_2"/>
    <property type="match status" value="1"/>
</dbReference>
<sequence length="466" mass="49415">MSAILDVMPAKMDAAELSRMLGDWAQPGRLLPEALAAGLLELIDVGFAPAGSVLPAQRDCAAALGVSRGTVGAAFADLEARGYLASTVGSGTRVRSGRAAPATDGRLFSFTHSAPGVIDLSTGALPASEVARQVLTAGVSGLDAYLDTDGYFPAGLPVLRQAIADRLTRDGVRTVPQQVLVTNGAQQATYLALRALVSPGDLAIVEDPTYRGGLEALRLLGARVQGVPVGPGGMDLNLLGHALDQRPAVLYCQTGIHNPTGTTTDHDHRAEIGARAVEAEVPVIEDCCSYDLTRGGGVARTLAGHVDDDLLVMIGSLSKLFWGGLRVGWIRAGRSRIRGILELRKAEDLATSVMSQLLATRLLGRAEEARKERRRMLASRLSSTVRVVREVFPGWRWEPVRGGTGLWIDSGGDVLALAEAAKRAKVRLAPGPSFSPHDGQRTMLRLPLWHEPDVLEEALGRISAHE</sequence>
<dbReference type="SUPFAM" id="SSF46785">
    <property type="entry name" value="Winged helix' DNA-binding domain"/>
    <property type="match status" value="1"/>
</dbReference>
<dbReference type="Pfam" id="PF00392">
    <property type="entry name" value="GntR"/>
    <property type="match status" value="1"/>
</dbReference>
<organism evidence="7 8">
    <name type="scientific">Acidipropionibacterium acidipropionici (strain ATCC 4875 / DSM 20272 / JCM 6432 / NBRC 12425 / NCIMB 8070 / 4)</name>
    <name type="common">Propionibacterium acidipropionici</name>
    <dbReference type="NCBI Taxonomy" id="1171373"/>
    <lineage>
        <taxon>Bacteria</taxon>
        <taxon>Bacillati</taxon>
        <taxon>Actinomycetota</taxon>
        <taxon>Actinomycetes</taxon>
        <taxon>Propionibacteriales</taxon>
        <taxon>Propionibacteriaceae</taxon>
        <taxon>Acidipropionibacterium</taxon>
    </lineage>
</organism>
<dbReference type="InterPro" id="IPR051446">
    <property type="entry name" value="HTH_trans_reg/aminotransferase"/>
</dbReference>
<feature type="domain" description="HTH gntR-type" evidence="6">
    <location>
        <begin position="29"/>
        <end position="97"/>
    </location>
</feature>
<dbReference type="InterPro" id="IPR036390">
    <property type="entry name" value="WH_DNA-bd_sf"/>
</dbReference>
<dbReference type="eggNOG" id="COG1167">
    <property type="taxonomic scope" value="Bacteria"/>
</dbReference>
<reference evidence="7 8" key="1">
    <citation type="journal article" date="2012" name="BMC Genomics">
        <title>The genome sequence of Propionibacterium acidipropionici provides insights into its biotechnological and industrial potential.</title>
        <authorList>
            <person name="Parizzi L.P."/>
            <person name="Grassi M.C."/>
            <person name="Llerena L.A."/>
            <person name="Carazzolle M.F."/>
            <person name="Queiroz V.L."/>
            <person name="Lunardi I."/>
            <person name="Zeidler A.F."/>
            <person name="Teixeira P.J."/>
            <person name="Mieczkowski P."/>
            <person name="Rincones J."/>
            <person name="Pereira G.A."/>
        </authorList>
    </citation>
    <scope>NUCLEOTIDE SEQUENCE [LARGE SCALE GENOMIC DNA]</scope>
    <source>
        <strain evidence="8">ATCC 4875 / DSM 20272 / JCM 6432 / NBRC 12425 / NCIMB 8070</strain>
    </source>
</reference>
<dbReference type="EMBL" id="CP003493">
    <property type="protein sequence ID" value="AFV88257.1"/>
    <property type="molecule type" value="Genomic_DNA"/>
</dbReference>
<dbReference type="InterPro" id="IPR004839">
    <property type="entry name" value="Aminotransferase_I/II_large"/>
</dbReference>
<evidence type="ECO:0000256" key="5">
    <source>
        <dbReference type="ARBA" id="ARBA00023163"/>
    </source>
</evidence>
<dbReference type="PRINTS" id="PR00035">
    <property type="entry name" value="HTHGNTR"/>
</dbReference>
<evidence type="ECO:0000256" key="1">
    <source>
        <dbReference type="ARBA" id="ARBA00005384"/>
    </source>
</evidence>
<dbReference type="InterPro" id="IPR015422">
    <property type="entry name" value="PyrdxlP-dep_Trfase_small"/>
</dbReference>
<comment type="similarity">
    <text evidence="1">In the C-terminal section; belongs to the class-I pyridoxal-phosphate-dependent aminotransferase family.</text>
</comment>
<name>K7S111_ACIA4</name>
<dbReference type="HOGENOM" id="CLU_017584_0_0_11"/>
<accession>K7S111</accession>
<dbReference type="InterPro" id="IPR015421">
    <property type="entry name" value="PyrdxlP-dep_Trfase_major"/>
</dbReference>
<keyword evidence="5" id="KW-0804">Transcription</keyword>
<dbReference type="KEGG" id="pbo:PACID_04150"/>
<dbReference type="CDD" id="cd00609">
    <property type="entry name" value="AAT_like"/>
    <property type="match status" value="1"/>
</dbReference>
<dbReference type="Gene3D" id="3.40.640.10">
    <property type="entry name" value="Type I PLP-dependent aspartate aminotransferase-like (Major domain)"/>
    <property type="match status" value="1"/>
</dbReference>
<dbReference type="GO" id="GO:0030170">
    <property type="term" value="F:pyridoxal phosphate binding"/>
    <property type="evidence" value="ECO:0007669"/>
    <property type="project" value="InterPro"/>
</dbReference>
<protein>
    <submittedName>
        <fullName evidence="7">Transcriptional regulator, GntR family</fullName>
    </submittedName>
</protein>
<dbReference type="PATRIC" id="fig|1171373.8.peg.420"/>
<dbReference type="GO" id="GO:0003700">
    <property type="term" value="F:DNA-binding transcription factor activity"/>
    <property type="evidence" value="ECO:0007669"/>
    <property type="project" value="InterPro"/>
</dbReference>
<dbReference type="STRING" id="1171373.PACID_04150"/>
<dbReference type="CDD" id="cd07377">
    <property type="entry name" value="WHTH_GntR"/>
    <property type="match status" value="1"/>
</dbReference>
<proteinExistence type="inferred from homology"/>
<evidence type="ECO:0000259" key="6">
    <source>
        <dbReference type="PROSITE" id="PS50949"/>
    </source>
</evidence>
<evidence type="ECO:0000256" key="2">
    <source>
        <dbReference type="ARBA" id="ARBA00022898"/>
    </source>
</evidence>